<proteinExistence type="predicted"/>
<dbReference type="Pfam" id="PF00704">
    <property type="entry name" value="Glyco_hydro_18"/>
    <property type="match status" value="1"/>
</dbReference>
<feature type="signal peptide" evidence="1">
    <location>
        <begin position="1"/>
        <end position="21"/>
    </location>
</feature>
<dbReference type="InterPro" id="IPR050314">
    <property type="entry name" value="Glycosyl_Hydrlase_18"/>
</dbReference>
<dbReference type="RefSeq" id="XP_017784766.1">
    <property type="nucleotide sequence ID" value="XM_017929277.1"/>
</dbReference>
<sequence>MVSGIVLAAALCLAVVPTVLPAYVGETKIVCYYDSTSYFREGQGKFDVNFLDPALQFCTHLIYRSAGINADSFKLVPLNENFDVTKDNYRKITELKRRFPTVRILLSVGNGDDDQNTEKYLTLLESVEHRLAFVKSAQTLVKSFGFDGIDLAWQFPTNKPKKIRGKISSFFNNLKKKIVGSTKVDEKEEEHKEQFGALVREVKNVFKQDGLIVSVTNIPNVNASIYMDVRTIIQNADFVNLMAFDYYTPKRNPKEADYSAPLYSLIDRKSDENGNALVKYWLDNGAINNKLVFGIPTYGRAWKMTEDSAISGVPPFEIDGPAEAGPYTKHDGLYSYPEVCAKLANPNNLKVSQGKHLRKVGDPSKRYELWNVIDVSKRFGTYAFRLPDESGENGVWVSYEDIDTVGNKATYVRDKGLGGIAVFDITFDDFRGLCSGDKYPILRSAKLKL</sequence>
<dbReference type="InterPro" id="IPR011583">
    <property type="entry name" value="Chitinase_II/V-like_cat"/>
</dbReference>
<evidence type="ECO:0000313" key="4">
    <source>
        <dbReference type="RefSeq" id="XP_017784766.1"/>
    </source>
</evidence>
<feature type="chain" id="PRO_5046886966" evidence="1">
    <location>
        <begin position="22"/>
        <end position="449"/>
    </location>
</feature>
<dbReference type="InterPro" id="IPR029070">
    <property type="entry name" value="Chitinase_insertion_sf"/>
</dbReference>
<keyword evidence="1" id="KW-0732">Signal</keyword>
<dbReference type="Gene3D" id="3.20.20.80">
    <property type="entry name" value="Glycosidases"/>
    <property type="match status" value="1"/>
</dbReference>
<dbReference type="PROSITE" id="PS51910">
    <property type="entry name" value="GH18_2"/>
    <property type="match status" value="1"/>
</dbReference>
<dbReference type="GeneID" id="108568290"/>
<dbReference type="InterPro" id="IPR017853">
    <property type="entry name" value="GH"/>
</dbReference>
<dbReference type="PANTHER" id="PTHR11177">
    <property type="entry name" value="CHITINASE"/>
    <property type="match status" value="1"/>
</dbReference>
<keyword evidence="3" id="KW-1185">Reference proteome</keyword>
<dbReference type="InterPro" id="IPR001223">
    <property type="entry name" value="Glyco_hydro18_cat"/>
</dbReference>
<accession>A0ABM1ND66</accession>
<evidence type="ECO:0000256" key="1">
    <source>
        <dbReference type="SAM" id="SignalP"/>
    </source>
</evidence>
<organism evidence="3 4">
    <name type="scientific">Nicrophorus vespilloides</name>
    <name type="common">Boreal carrion beetle</name>
    <dbReference type="NCBI Taxonomy" id="110193"/>
    <lineage>
        <taxon>Eukaryota</taxon>
        <taxon>Metazoa</taxon>
        <taxon>Ecdysozoa</taxon>
        <taxon>Arthropoda</taxon>
        <taxon>Hexapoda</taxon>
        <taxon>Insecta</taxon>
        <taxon>Pterygota</taxon>
        <taxon>Neoptera</taxon>
        <taxon>Endopterygota</taxon>
        <taxon>Coleoptera</taxon>
        <taxon>Polyphaga</taxon>
        <taxon>Staphyliniformia</taxon>
        <taxon>Silphidae</taxon>
        <taxon>Nicrophorinae</taxon>
        <taxon>Nicrophorus</taxon>
    </lineage>
</organism>
<evidence type="ECO:0000259" key="2">
    <source>
        <dbReference type="PROSITE" id="PS51910"/>
    </source>
</evidence>
<evidence type="ECO:0000313" key="3">
    <source>
        <dbReference type="Proteomes" id="UP000695000"/>
    </source>
</evidence>
<dbReference type="PANTHER" id="PTHR11177:SF235">
    <property type="entry name" value="CHITINASE-LIKE PROTEIN IDGF1-RELATED"/>
    <property type="match status" value="1"/>
</dbReference>
<reference evidence="4" key="1">
    <citation type="submission" date="2025-08" db="UniProtKB">
        <authorList>
            <consortium name="RefSeq"/>
        </authorList>
    </citation>
    <scope>IDENTIFICATION</scope>
    <source>
        <tissue evidence="4">Whole Larva</tissue>
    </source>
</reference>
<dbReference type="Gene3D" id="3.10.50.10">
    <property type="match status" value="1"/>
</dbReference>
<dbReference type="Proteomes" id="UP000695000">
    <property type="component" value="Unplaced"/>
</dbReference>
<feature type="domain" description="GH18" evidence="2">
    <location>
        <begin position="27"/>
        <end position="449"/>
    </location>
</feature>
<dbReference type="SUPFAM" id="SSF54556">
    <property type="entry name" value="Chitinase insertion domain"/>
    <property type="match status" value="1"/>
</dbReference>
<dbReference type="SUPFAM" id="SSF51445">
    <property type="entry name" value="(Trans)glycosidases"/>
    <property type="match status" value="1"/>
</dbReference>
<protein>
    <submittedName>
        <fullName evidence="4">Chitinase-like protein Idgf4 isoform X1</fullName>
    </submittedName>
</protein>
<dbReference type="SMART" id="SM00636">
    <property type="entry name" value="Glyco_18"/>
    <property type="match status" value="1"/>
</dbReference>
<gene>
    <name evidence="4" type="primary">LOC108568290</name>
</gene>
<name>A0ABM1ND66_NICVS</name>